<dbReference type="AlphaFoldDB" id="A0A068TF77"/>
<gene>
    <name evidence="1" type="ORF">RG1141_PA02230</name>
</gene>
<organism evidence="1 2">
    <name type="scientific">Neorhizobium galegae bv. officinalis bv. officinalis str. HAMBI 1141</name>
    <dbReference type="NCBI Taxonomy" id="1028801"/>
    <lineage>
        <taxon>Bacteria</taxon>
        <taxon>Pseudomonadati</taxon>
        <taxon>Pseudomonadota</taxon>
        <taxon>Alphaproteobacteria</taxon>
        <taxon>Hyphomicrobiales</taxon>
        <taxon>Rhizobiaceae</taxon>
        <taxon>Rhizobium/Agrobacterium group</taxon>
        <taxon>Neorhizobium</taxon>
    </lineage>
</organism>
<dbReference type="Proteomes" id="UP000028186">
    <property type="component" value="Plasmid pHAMBI1141a"/>
</dbReference>
<geneLocation type="plasmid" evidence="2">
    <name>II</name>
</geneLocation>
<dbReference type="KEGG" id="ngl:RG1141_PA02230"/>
<sequence length="397" mass="44219">MALAGCVNELFAELPLPEITAGRSHRKDSLQRRMECLAALTTNVALLSLSPAQYDGLAVPLKNSKMNRYQPKAFNADILRSVVAGLGKLGLVVHDSSVYKQRRTVLHPTDAFRKRLKSYGVTISAIGRTAGRETIELSVDRYGPQSKETTDYSDTEQTIKLRGEMAAINRMLAKTEIRYDGDMLPPGFMVRKFQLHSQEAPPTFDLHGRLYGGTWQNLPKEKRYLLSVNGESLADLDYSSMFIQLAYHVAGQCAPQGDLYAIPGLELHRKAVKSALVSLLFRKTPAARLPTEVRKQLPLDWDMPRFKAAAAVHHAPIAHLFDTNVGHRLMALEGNILVDVLLRLTNMDVPALPMHDGIMVPQSRKHEAQRVMEEVSAEHLGRALPVVEKPIRKPPSK</sequence>
<evidence type="ECO:0000313" key="1">
    <source>
        <dbReference type="EMBL" id="CDN57058.1"/>
    </source>
</evidence>
<dbReference type="HOGENOM" id="CLU_038467_1_0_5"/>
<proteinExistence type="predicted"/>
<dbReference type="EMBL" id="HG938356">
    <property type="protein sequence ID" value="CDN57058.1"/>
    <property type="molecule type" value="Genomic_DNA"/>
</dbReference>
<evidence type="ECO:0000313" key="2">
    <source>
        <dbReference type="Proteomes" id="UP000028186"/>
    </source>
</evidence>
<accession>A0A068TF77</accession>
<dbReference type="PATRIC" id="fig|1028801.3.peg.4821"/>
<protein>
    <submittedName>
        <fullName evidence="1">Uncharacterized protein</fullName>
    </submittedName>
</protein>
<reference evidence="2" key="1">
    <citation type="journal article" date="2014" name="BMC Genomics">
        <title>Genome sequencing of two Neorhizobium galegae strains reveals a noeT gene responsible for the unusual acetylation of the nodulation factors.</title>
        <authorList>
            <person name="Osterman J."/>
            <person name="Marsh J."/>
            <person name="Laine P.K."/>
            <person name="Zeng Z."/>
            <person name="Alatalo E."/>
            <person name="Sullivan J.T."/>
            <person name="Young J.P."/>
            <person name="Thomas-Oates J."/>
            <person name="Paulin L."/>
            <person name="Lindstrom K."/>
        </authorList>
    </citation>
    <scope>NUCLEOTIDE SEQUENCE [LARGE SCALE GENOMIC DNA]</scope>
    <source>
        <strain evidence="2">HAMBI 1141</strain>
        <plasmid evidence="2">II</plasmid>
    </source>
</reference>
<keyword evidence="1" id="KW-0614">Plasmid</keyword>
<dbReference type="eggNOG" id="ENOG50335X0">
    <property type="taxonomic scope" value="Bacteria"/>
</dbReference>
<name>A0A068TF77_NEOGA</name>